<reference evidence="1" key="3">
    <citation type="journal article" date="2016" name="MSphere">
        <title>Comparison of the Gene Coding Contents and Other Unusual Features of the GC-Rich and AT-Rich Branch Probosciviruses.</title>
        <authorList>
            <person name="Ling P.D."/>
            <person name="Long S.Y."/>
            <person name="Zong J.C."/>
            <person name="Heaggans S.Y."/>
            <person name="Qin X."/>
            <person name="Hayward G.S."/>
        </authorList>
    </citation>
    <scope>NUCLEOTIDE SEQUENCE</scope>
    <source>
        <strain evidence="1">IP164 Muthanga2</strain>
    </source>
</reference>
<reference evidence="1" key="5">
    <citation type="journal article" name="PLoS ONE">
        <title>Extended genotypic evaluation and comparison of twenty-two cases of lethal EEHV1 hemorrhagic disease in wild and captive Asian elephants in India.</title>
        <authorList>
            <person name="Zachariah A."/>
            <person name="Sajesh P.K."/>
            <person name="Santhosh S."/>
            <person name="Bathrachalam C."/>
            <person name="Megha M."/>
            <person name="Pandiyan J."/>
            <person name="Jishnu M."/>
            <person name="Kobragade R.S."/>
            <person name="Long S.Y."/>
            <person name="Zong J.-C."/>
            <person name="Latimer E.M."/>
            <person name="Heaggans S.Y."/>
            <person name="Hayward G.S."/>
        </authorList>
    </citation>
    <scope>NUCLEOTIDE SEQUENCE</scope>
    <source>
        <strain evidence="1">IP164 Muthanga2</strain>
    </source>
</reference>
<gene>
    <name evidence="1" type="primary">E16A</name>
</gene>
<protein>
    <submittedName>
        <fullName evidence="1">Protein E16A</fullName>
    </submittedName>
</protein>
<accession>A0A8B6NQ17</accession>
<reference evidence="1" key="2">
    <citation type="journal article" date="2013" name="J. Wildl. Dis.">
        <title>Fatal herpesvirus hemorrhagic disease in wild and orphan asian elephants in southern India.</title>
        <authorList>
            <person name="Zachariah A."/>
            <person name="Zong J.-C."/>
            <person name="Long S.Y."/>
            <person name="Latimer E.M."/>
            <person name="Heaggans S.Y."/>
            <person name="Richman L.K."/>
            <person name="Hayward G.S."/>
        </authorList>
    </citation>
    <scope>NUCLEOTIDE SEQUENCE</scope>
    <source>
        <strain evidence="1">IP164 Muthanga2</strain>
    </source>
</reference>
<evidence type="ECO:0000313" key="1">
    <source>
        <dbReference type="EMBL" id="QOE74895.1"/>
    </source>
</evidence>
<reference evidence="1" key="1">
    <citation type="journal article" date="2013" name="Genome Announc.">
        <title>Complete Genome Sequence of Elephant Endotheliotropic Herpesvirus 1A.</title>
        <authorList>
            <person name="Ling P.D."/>
            <person name="Reid J.G."/>
            <person name="Qin X."/>
            <person name="Muzny D.M."/>
            <person name="Gibbs R."/>
            <person name="Petrosino J."/>
            <person name="Peng R."/>
            <person name="Zong J.C."/>
            <person name="Heaggans S.Y."/>
            <person name="Hayward G.S."/>
        </authorList>
    </citation>
    <scope>NUCLEOTIDE SEQUENCE</scope>
    <source>
        <strain evidence="1">IP164 Muthanga2</strain>
    </source>
</reference>
<sequence length="66" mass="7546">MSRMLSSAFIKKVRLTKELITLFFLNQYPVHDANITLQSLCLAIGKESTSLFPLSLCEQRTRISEI</sequence>
<proteinExistence type="predicted"/>
<organism evidence="1">
    <name type="scientific">Elephant endotheliotropic herpesvirus 1A</name>
    <dbReference type="NCBI Taxonomy" id="759753"/>
    <lineage>
        <taxon>Viruses</taxon>
        <taxon>Duplodnaviria</taxon>
        <taxon>Heunggongvirae</taxon>
        <taxon>Peploviricota</taxon>
        <taxon>Herviviricetes</taxon>
        <taxon>Herpesvirales</taxon>
        <taxon>Orthoherpesviridae</taxon>
        <taxon>Betaherpesvirinae</taxon>
        <taxon>Proboscivirus</taxon>
        <taxon>Proboscivirus elephantidbeta1</taxon>
        <taxon>Elephantid herpesvirus 1</taxon>
    </lineage>
</organism>
<name>A0A8B6NQ17_ELHV1</name>
<dbReference type="EMBL" id="MN366293">
    <property type="protein sequence ID" value="QOE74895.1"/>
    <property type="molecule type" value="Genomic_DNA"/>
</dbReference>
<reference evidence="1" key="4">
    <citation type="submission" date="2019-08" db="EMBL/GenBank/DDBJ databases">
        <title>Annotated Complete DNA Sequences of Six EEHV1A Genomes from Lethal HD Cases in Young Asian Elephants in India.</title>
        <authorList>
            <person name="Krishnankutty S.P."/>
            <person name="Zachariah A."/>
            <person name="Maheswari U."/>
            <person name="Heaggans S.Y."/>
            <person name="Muraleedharan M."/>
            <person name="Velayutham D."/>
            <person name="Santhosh S."/>
            <person name="Hayward G.S."/>
        </authorList>
    </citation>
    <scope>NUCLEOTIDE SEQUENCE</scope>
    <source>
        <strain evidence="1">IP164 Muthanga2</strain>
    </source>
</reference>